<feature type="compositionally biased region" description="Low complexity" evidence="1">
    <location>
        <begin position="670"/>
        <end position="681"/>
    </location>
</feature>
<dbReference type="Proteomes" id="UP000283509">
    <property type="component" value="Unassembled WGS sequence"/>
</dbReference>
<feature type="region of interest" description="Disordered" evidence="1">
    <location>
        <begin position="565"/>
        <end position="685"/>
    </location>
</feature>
<evidence type="ECO:0000313" key="3">
    <source>
        <dbReference type="Proteomes" id="UP000283509"/>
    </source>
</evidence>
<feature type="compositionally biased region" description="Polar residues" evidence="1">
    <location>
        <begin position="1207"/>
        <end position="1228"/>
    </location>
</feature>
<evidence type="ECO:0000256" key="1">
    <source>
        <dbReference type="SAM" id="MobiDB-lite"/>
    </source>
</evidence>
<feature type="region of interest" description="Disordered" evidence="1">
    <location>
        <begin position="885"/>
        <end position="917"/>
    </location>
</feature>
<protein>
    <submittedName>
        <fullName evidence="2">Uncharacterized protein</fullName>
    </submittedName>
</protein>
<name>A0A3R7PXW9_PENVA</name>
<feature type="region of interest" description="Disordered" evidence="1">
    <location>
        <begin position="1295"/>
        <end position="1320"/>
    </location>
</feature>
<proteinExistence type="predicted"/>
<feature type="region of interest" description="Disordered" evidence="1">
    <location>
        <begin position="1137"/>
        <end position="1180"/>
    </location>
</feature>
<feature type="compositionally biased region" description="Pro residues" evidence="1">
    <location>
        <begin position="1142"/>
        <end position="1152"/>
    </location>
</feature>
<feature type="compositionally biased region" description="Polar residues" evidence="1">
    <location>
        <begin position="647"/>
        <end position="658"/>
    </location>
</feature>
<feature type="compositionally biased region" description="Polar residues" evidence="1">
    <location>
        <begin position="610"/>
        <end position="638"/>
    </location>
</feature>
<dbReference type="EMBL" id="QCYY01003524">
    <property type="protein sequence ID" value="ROT62921.1"/>
    <property type="molecule type" value="Genomic_DNA"/>
</dbReference>
<gene>
    <name evidence="2" type="ORF">C7M84_019214</name>
</gene>
<feature type="compositionally biased region" description="Polar residues" evidence="1">
    <location>
        <begin position="1167"/>
        <end position="1180"/>
    </location>
</feature>
<feature type="region of interest" description="Disordered" evidence="1">
    <location>
        <begin position="1194"/>
        <end position="1233"/>
    </location>
</feature>
<keyword evidence="3" id="KW-1185">Reference proteome</keyword>
<sequence>MPHSVQFSTPQTTLSFTTLHSTLQEAHTFTTTGNARSSVVHHCIGGPISSHHLPFGTQLTTILFNHQGHFLFLSTTHPPFSSYTNLPFTNYTTMLFITVIRWVPPMYASNMSTHHTVFQSPHHPFQPLTPSLQASRTVPFTNSRTHLFITTFLSPLTTISSIPPSFHHSRTISTSINHLPFTTPLHHLFQSRTFLSHSPPSLQSHLPFTTHCTIGRLQEVNHLPFTTHHGISQSTTFLSSPLTNTISQSPTLPNSPLTTISSITHLPFHTPPTIPLQSLTFLSPLTTIIFNHHLHFHPNYSTSSQSRTFLSTTHHQSLQSRHLPIHHSRHHTLHQHPSFHQSTALIFSITTFLSGPLTHHSQITPSPHTTHHHTLSITAPSFTTHDTHLFKSAIILSHTHHYLFNHLTFLSAPLPNHLSIHQHPFSPLHHHLLVTTSLHSLTTTLFKSRIILFTTSPLSPLILNHPFTTHSPSHLVTTILSHSPPSLQSQHHPFTQLTSICPHITTIPSPLTHRLPRHAPIPSQLTTVLSSSHPHIPSPTLHPDLAFVTTHLLITRLSTHLPFVQPPSLHPATPPSSSSPPSSSFTTQHPPARLVTTITPSPLTHCLPRSKTTIPSPHHTTISASSPPDQSTSTTHRTVSPRHHASLHQSRNRPPSSRTSAPPLQPPSPSSTTIPPTNSTTVCPLSLVTNHPFTTQLSSTSPSTTTNSPSPLSTHLLVTNQTFNHSRNRLARPHTIPFTTHQPVSLATPFPSPTHATNLPLVTTMTFQTNSTPPSLSSRIIPSTTSTHLPRHHHAFHHSTHRLPRQPPILSLTTHHHLLITNHPSTLTHRLPRHQPHPFTTPPSLPRHHHPFTAHTPSPPCVTTLLHALTTVSLVTTNPLSPKLTHLSSSSPTILSPLHNSTVTPSPSSPPSLHHSPPICSSNTSLHALTTVSLVTNHPFNHSPTIFSITHHPSSTSTISLVTTIPSPLSTISLVTTIPSPLTNRLPSVTQPIAFTTHARPPPRHPTMGLQPLTHRLLATPCPSLTHHQVFPRQPPSHSPLTATILLVTTIPSHNYTTVLPSSPHPFNHSHTVSLRHTTIPSPLTTKSLSITPSPSPLHHPILFNHHDPCRRTLHQPSPLSHHPFFTHITTISSITTIPSPLHAPSPSPPPSCHHSPHRPSLVHQPSLHTTHHTTVLPRSTTIPFTALRHRLSSPNASLHHSPPSRLVTTSLHHSQPFPQSTTIASTNSPRVSPVVTTIPSPLTTISSITPISFTTSPPQAIPSSPPPYPFTTHHRLPRHHHPLTTHHHLFNHHHPFTTHHPSSPTTNHHHHLSPSSPPSLHQLSTISLVTTIPSPLTTVSLVTTIPSPLTNRIPQSRTILLTTRRTGRPSYTDHPFTQLTTIWPRHHQSLAPLTRLPRHHHPFTNHHHLFHHTKRIPSPSSLRDDRVSLVTQPSIHHSAPFSTRQATEALPFTLTPSPSCDEPKSRVTHSSTSLPRQPPISITTTAAKPSPSPPPWPLHHSTQPSPSLNSPAIPSTNYHHLRSSPPSWPFRERTKRAHRVIPVKCSGSDPTLSSVRR</sequence>
<feature type="region of interest" description="Disordered" evidence="1">
    <location>
        <begin position="827"/>
        <end position="856"/>
    </location>
</feature>
<organism evidence="2 3">
    <name type="scientific">Penaeus vannamei</name>
    <name type="common">Whiteleg shrimp</name>
    <name type="synonym">Litopenaeus vannamei</name>
    <dbReference type="NCBI Taxonomy" id="6689"/>
    <lineage>
        <taxon>Eukaryota</taxon>
        <taxon>Metazoa</taxon>
        <taxon>Ecdysozoa</taxon>
        <taxon>Arthropoda</taxon>
        <taxon>Crustacea</taxon>
        <taxon>Multicrustacea</taxon>
        <taxon>Malacostraca</taxon>
        <taxon>Eumalacostraca</taxon>
        <taxon>Eucarida</taxon>
        <taxon>Decapoda</taxon>
        <taxon>Dendrobranchiata</taxon>
        <taxon>Penaeoidea</taxon>
        <taxon>Penaeidae</taxon>
        <taxon>Penaeus</taxon>
    </lineage>
</organism>
<accession>A0A3R7PXW9</accession>
<feature type="compositionally biased region" description="Low complexity" evidence="1">
    <location>
        <begin position="579"/>
        <end position="591"/>
    </location>
</feature>
<feature type="compositionally biased region" description="Polar residues" evidence="1">
    <location>
        <begin position="1469"/>
        <end position="1488"/>
    </location>
</feature>
<feature type="compositionally biased region" description="Pro residues" evidence="1">
    <location>
        <begin position="565"/>
        <end position="578"/>
    </location>
</feature>
<reference evidence="2 3" key="2">
    <citation type="submission" date="2019-01" db="EMBL/GenBank/DDBJ databases">
        <title>The decoding of complex shrimp genome reveals the adaptation for benthos swimmer, frequently molting mechanism and breeding impact on genome.</title>
        <authorList>
            <person name="Sun Y."/>
            <person name="Gao Y."/>
            <person name="Yu Y."/>
        </authorList>
    </citation>
    <scope>NUCLEOTIDE SEQUENCE [LARGE SCALE GENOMIC DNA]</scope>
    <source>
        <tissue evidence="2">Muscle</tissue>
    </source>
</reference>
<comment type="caution">
    <text evidence="2">The sequence shown here is derived from an EMBL/GenBank/DDBJ whole genome shotgun (WGS) entry which is preliminary data.</text>
</comment>
<feature type="region of interest" description="Disordered" evidence="1">
    <location>
        <begin position="1453"/>
        <end position="1531"/>
    </location>
</feature>
<reference evidence="2 3" key="1">
    <citation type="submission" date="2018-04" db="EMBL/GenBank/DDBJ databases">
        <authorList>
            <person name="Zhang X."/>
            <person name="Yuan J."/>
            <person name="Li F."/>
            <person name="Xiang J."/>
        </authorList>
    </citation>
    <scope>NUCLEOTIDE SEQUENCE [LARGE SCALE GENOMIC DNA]</scope>
    <source>
        <tissue evidence="2">Muscle</tissue>
    </source>
</reference>
<evidence type="ECO:0000313" key="2">
    <source>
        <dbReference type="EMBL" id="ROT62921.1"/>
    </source>
</evidence>
<dbReference type="STRING" id="6689.A0A3R7PXW9"/>
<feature type="compositionally biased region" description="Polar residues" evidence="1">
    <location>
        <begin position="1501"/>
        <end position="1519"/>
    </location>
</feature>
<feature type="compositionally biased region" description="Low complexity" evidence="1">
    <location>
        <begin position="885"/>
        <end position="899"/>
    </location>
</feature>